<feature type="region of interest" description="Disordered" evidence="2">
    <location>
        <begin position="655"/>
        <end position="777"/>
    </location>
</feature>
<feature type="region of interest" description="Disordered" evidence="2">
    <location>
        <begin position="1006"/>
        <end position="1135"/>
    </location>
</feature>
<feature type="region of interest" description="Disordered" evidence="2">
    <location>
        <begin position="530"/>
        <end position="559"/>
    </location>
</feature>
<feature type="compositionally biased region" description="Basic and acidic residues" evidence="2">
    <location>
        <begin position="1667"/>
        <end position="1681"/>
    </location>
</feature>
<dbReference type="Proteomes" id="UP001295740">
    <property type="component" value="Unassembled WGS sequence"/>
</dbReference>
<feature type="compositionally biased region" description="Basic and acidic residues" evidence="2">
    <location>
        <begin position="1698"/>
        <end position="1707"/>
    </location>
</feature>
<feature type="compositionally biased region" description="Low complexity" evidence="2">
    <location>
        <begin position="547"/>
        <end position="559"/>
    </location>
</feature>
<feature type="compositionally biased region" description="Low complexity" evidence="2">
    <location>
        <begin position="1935"/>
        <end position="1954"/>
    </location>
</feature>
<feature type="domain" description="RRM" evidence="3">
    <location>
        <begin position="827"/>
        <end position="911"/>
    </location>
</feature>
<dbReference type="SUPFAM" id="SSF54928">
    <property type="entry name" value="RNA-binding domain, RBD"/>
    <property type="match status" value="1"/>
</dbReference>
<feature type="compositionally biased region" description="Polar residues" evidence="2">
    <location>
        <begin position="1199"/>
        <end position="1226"/>
    </location>
</feature>
<feature type="compositionally biased region" description="Polar residues" evidence="2">
    <location>
        <begin position="1774"/>
        <end position="1799"/>
    </location>
</feature>
<feature type="compositionally biased region" description="Polar residues" evidence="2">
    <location>
        <begin position="1654"/>
        <end position="1666"/>
    </location>
</feature>
<feature type="compositionally biased region" description="Polar residues" evidence="2">
    <location>
        <begin position="751"/>
        <end position="763"/>
    </location>
</feature>
<accession>A0AAI8VGJ0</accession>
<evidence type="ECO:0000256" key="1">
    <source>
        <dbReference type="PROSITE-ProRule" id="PRU00176"/>
    </source>
</evidence>
<feature type="compositionally biased region" description="Basic and acidic residues" evidence="2">
    <location>
        <begin position="1761"/>
        <end position="1773"/>
    </location>
</feature>
<reference evidence="4" key="1">
    <citation type="submission" date="2023-10" db="EMBL/GenBank/DDBJ databases">
        <authorList>
            <person name="Hackl T."/>
        </authorList>
    </citation>
    <scope>NUCLEOTIDE SEQUENCE</scope>
</reference>
<evidence type="ECO:0000313" key="4">
    <source>
        <dbReference type="EMBL" id="CAJ2504549.1"/>
    </source>
</evidence>
<feature type="compositionally biased region" description="Basic and acidic residues" evidence="2">
    <location>
        <begin position="2021"/>
        <end position="2037"/>
    </location>
</feature>
<keyword evidence="1" id="KW-0694">RNA-binding</keyword>
<feature type="compositionally biased region" description="Polar residues" evidence="2">
    <location>
        <begin position="660"/>
        <end position="672"/>
    </location>
</feature>
<feature type="compositionally biased region" description="Basic and acidic residues" evidence="2">
    <location>
        <begin position="1043"/>
        <end position="1053"/>
    </location>
</feature>
<dbReference type="Gene3D" id="3.30.70.330">
    <property type="match status" value="1"/>
</dbReference>
<feature type="compositionally biased region" description="Polar residues" evidence="2">
    <location>
        <begin position="1056"/>
        <end position="1065"/>
    </location>
</feature>
<feature type="compositionally biased region" description="Polar residues" evidence="2">
    <location>
        <begin position="1824"/>
        <end position="1844"/>
    </location>
</feature>
<dbReference type="InterPro" id="IPR000504">
    <property type="entry name" value="RRM_dom"/>
</dbReference>
<feature type="compositionally biased region" description="Polar residues" evidence="2">
    <location>
        <begin position="1267"/>
        <end position="1278"/>
    </location>
</feature>
<dbReference type="CDD" id="cd00590">
    <property type="entry name" value="RRM_SF"/>
    <property type="match status" value="1"/>
</dbReference>
<dbReference type="InterPro" id="IPR012677">
    <property type="entry name" value="Nucleotide-bd_a/b_plait_sf"/>
</dbReference>
<feature type="compositionally biased region" description="Polar residues" evidence="2">
    <location>
        <begin position="1499"/>
        <end position="1510"/>
    </location>
</feature>
<name>A0AAI8VGJ0_9PEZI</name>
<protein>
    <submittedName>
        <fullName evidence="4">Uu.00g119430.m01.CDS01</fullName>
    </submittedName>
</protein>
<feature type="compositionally biased region" description="Basic and acidic residues" evidence="2">
    <location>
        <begin position="1736"/>
        <end position="1750"/>
    </location>
</feature>
<evidence type="ECO:0000256" key="2">
    <source>
        <dbReference type="SAM" id="MobiDB-lite"/>
    </source>
</evidence>
<feature type="compositionally biased region" description="Polar residues" evidence="2">
    <location>
        <begin position="1710"/>
        <end position="1735"/>
    </location>
</feature>
<gene>
    <name evidence="4" type="ORF">KHLLAP_LOCUS5017</name>
</gene>
<evidence type="ECO:0000313" key="5">
    <source>
        <dbReference type="Proteomes" id="UP001295740"/>
    </source>
</evidence>
<proteinExistence type="predicted"/>
<dbReference type="InterPro" id="IPR035979">
    <property type="entry name" value="RBD_domain_sf"/>
</dbReference>
<organism evidence="4 5">
    <name type="scientific">Anthostomella pinea</name>
    <dbReference type="NCBI Taxonomy" id="933095"/>
    <lineage>
        <taxon>Eukaryota</taxon>
        <taxon>Fungi</taxon>
        <taxon>Dikarya</taxon>
        <taxon>Ascomycota</taxon>
        <taxon>Pezizomycotina</taxon>
        <taxon>Sordariomycetes</taxon>
        <taxon>Xylariomycetidae</taxon>
        <taxon>Xylariales</taxon>
        <taxon>Xylariaceae</taxon>
        <taxon>Anthostomella</taxon>
    </lineage>
</organism>
<feature type="compositionally biased region" description="Basic and acidic residues" evidence="2">
    <location>
        <begin position="1864"/>
        <end position="1874"/>
    </location>
</feature>
<feature type="region of interest" description="Disordered" evidence="2">
    <location>
        <begin position="919"/>
        <end position="941"/>
    </location>
</feature>
<dbReference type="GO" id="GO:0003723">
    <property type="term" value="F:RNA binding"/>
    <property type="evidence" value="ECO:0007669"/>
    <property type="project" value="UniProtKB-UniRule"/>
</dbReference>
<feature type="region of interest" description="Disordered" evidence="2">
    <location>
        <begin position="1266"/>
        <end position="2037"/>
    </location>
</feature>
<feature type="compositionally biased region" description="Polar residues" evidence="2">
    <location>
        <begin position="1606"/>
        <end position="1620"/>
    </location>
</feature>
<feature type="compositionally biased region" description="Basic and acidic residues" evidence="2">
    <location>
        <begin position="1800"/>
        <end position="1821"/>
    </location>
</feature>
<feature type="compositionally biased region" description="Low complexity" evidence="2">
    <location>
        <begin position="1990"/>
        <end position="2006"/>
    </location>
</feature>
<feature type="compositionally biased region" description="Polar residues" evidence="2">
    <location>
        <begin position="1412"/>
        <end position="1422"/>
    </location>
</feature>
<feature type="compositionally biased region" description="Polar residues" evidence="2">
    <location>
        <begin position="1090"/>
        <end position="1123"/>
    </location>
</feature>
<feature type="region of interest" description="Disordered" evidence="2">
    <location>
        <begin position="1187"/>
        <end position="1254"/>
    </location>
</feature>
<feature type="compositionally biased region" description="Polar residues" evidence="2">
    <location>
        <begin position="1471"/>
        <end position="1486"/>
    </location>
</feature>
<feature type="compositionally biased region" description="Low complexity" evidence="2">
    <location>
        <begin position="312"/>
        <end position="324"/>
    </location>
</feature>
<evidence type="ECO:0000259" key="3">
    <source>
        <dbReference type="PROSITE" id="PS50102"/>
    </source>
</evidence>
<feature type="compositionally biased region" description="Polar residues" evidence="2">
    <location>
        <begin position="925"/>
        <end position="936"/>
    </location>
</feature>
<dbReference type="EMBL" id="CAUWAG010000006">
    <property type="protein sequence ID" value="CAJ2504549.1"/>
    <property type="molecule type" value="Genomic_DNA"/>
</dbReference>
<comment type="caution">
    <text evidence="4">The sequence shown here is derived from an EMBL/GenBank/DDBJ whole genome shotgun (WGS) entry which is preliminary data.</text>
</comment>
<feature type="region of interest" description="Disordered" evidence="2">
    <location>
        <begin position="282"/>
        <end position="324"/>
    </location>
</feature>
<dbReference type="PROSITE" id="PS50102">
    <property type="entry name" value="RRM"/>
    <property type="match status" value="1"/>
</dbReference>
<sequence>MPPRYVGFTLQQAQMTAGKPPDGSEYGFKKFSDGEPPVDFFTHAPTNFPAVFSTKNGTKTFRMVTNPTIERQGEYWHASKIQLVCDELRTQMPGECKYVEYLRGGYYDLYHYFDARDIYERGAQNLWNVMNHMAYENLWMNRELLQDAKVEFEKWAAELLLNNKSACEKLRQWNPKHHPDVLGIFTFSELDEIDGMDSFYMPSIREIFLRHHANLKRGLPIVALSPLPVNTEASHAPSDQQLVLYRNPAESAGSASTGSDIETGSKVVNGIVIVDGTSATAARVHANKSPQSGLPKPSDPITRHQDAVPSEQPQNADAAQQQQVQSVKEILLAPQPAMPQNPPESTLPSNAPDIGDAATRALSDGMLRPDRMRVNSAPPTGQRFVSGPGFGSVVTADSLKGSTSDANEARVYPGNEHDVGEVLKGCIKPGDRSPVTVEQVLSASTAVVPTEDEQRSSTVPAITADQPAPPVLAVPSIQQPPVTHPAPVQAAPTAGFDTSDQAIVPRRIHVPAYYDQPNIRKQITANLTQSGAHNHTPGYRHGPPSGYPAQMPPQGMQPAQYNPAFANQLPPFPPHPPHLLNPMPNQSCGPSGVTSYPPPIYPMPNAIKPGNGPVYAIPGTQGSSLFSPPQQHGMSRGHNAGSSMGNPLEIRPIRAHSGARNGNGTMGGNNSRWEYVDDGIHGPRSIFRNRKDSTPSKKSAQKPLHNGNGKGNHWQRKDSSSSNRRPSFGGNGYNHGQNNGQRRTSGGRPPQSGNAGNWNQFQDPSLMPSAIPPAGVPYHQENIHYHQENAARQHVRGASSTECLNAKRDFYEQCSQCPCTRCQDNDRTIHVKNLNAGLSNSEDGRERIEKWFSQYGCVDRVQQGSAKGVTGGAAFVRFATVANAHGAVKAANNLRAAALAPDVLSVNYSIGSQYWRPYGKDRQGSYHQQDGQNRPSQRAPYGVQGVAHPSLALPHMPSPVHPGMIPTPIPEEISAFPGPPALPIHPQNVNQAVAGVAPRQELLISPTRGPHQTAPEVMESKPSSDSVVAGPVATFPQTNITPLKHDPRLRSDDTDGSPSVAVSSDESNRSEAKTPDASADLIRKIETLTGEMSTSRLGSRQGSPTSDESTRVMTPSQDSSSKKASPLSGQDGGKAPVAFSALRKLAASAKFGKDDEIDLGTVRIRPGRAKWVPEGFGDDMPIADPIVRDFAEHLEGNPIQGQSSTQPEVETPQGPNNEGQQALATSQDHKGKGEQKEKKTADQPTKVNEEPVYLLPLTYQPLETEVKASQQTIEASTDQPKKHSVQPTSAAQIRLTREPSPPAKRKVDEVDQTTGGASERSSPKKKPKQNSNKGEPNQRKPTSQQDPRHGQQQQHGGSAYPKTNKKGKNKKRQDTAAQNPLLVPGSNTEAVPAYSSASFKPDLASSALPSYPQEQQQAQTGLPTPRIGAPPEGSSRQMSEAFPAYHDPMSGPHNKGKDQKGQGKKGCKQMPNPTNASTVVQKQVPSPQKKLDPRANEFVDTSQSGKTPSPQKKLDPRANEFVNTSQGGKRDGSKTPAEKANDSNKGPAKKLPQQSSKGNLKGAAPNQGAKGKGKQVQKGKSEQDGQSRGNTAAKVEAKEKAPVPVDQQQSSETKRSNTPVGQRESKPNQTNKKGGFKGNDVVAPEKKAHEAHTQKPQTSADQQQPSETKKTDTPADQKESKPSQANKKGGFKGNDVVAAEKVHEVHVQKPQASVDQQPPSETKRANTPVNQQQSSETKKNETPVDQKESKPSQANKKGAFKGKDVVATEKKVQETQVQKPQASIVQQQASEIKRSNTPVDQKKGKGKDVVAPEKKAHEAHAQKPQASANQQRPSETKRSNTLVDQKNAKPDQPLKKAKGNDTAAPEKKTTEAPAEKSSAGTKDEADNDGWQTSGKPKNKQKTGPASKKGGGGGAPPPKDNNAKADVPKPALPKGKQQQKSQQQAQTQPQRKQAAVTKPRGSTMPTLNDSDFPSLPISPPSAQLRESRTISSAWNNVGSSSSKMGGPEPEKKGGQMAASSPAKDKGEERPPDGERKGG</sequence>
<feature type="compositionally biased region" description="Basic and acidic residues" evidence="2">
    <location>
        <begin position="1528"/>
        <end position="1542"/>
    </location>
</feature>
<feature type="compositionally biased region" description="Basic and acidic residues" evidence="2">
    <location>
        <begin position="1227"/>
        <end position="1241"/>
    </location>
</feature>
<keyword evidence="5" id="KW-1185">Reference proteome</keyword>
<feature type="compositionally biased region" description="Basic and acidic residues" evidence="2">
    <location>
        <begin position="1643"/>
        <end position="1653"/>
    </location>
</feature>